<feature type="region of interest" description="Disordered" evidence="2">
    <location>
        <begin position="348"/>
        <end position="386"/>
    </location>
</feature>
<accession>A0ABC8JVM1</accession>
<name>A0ABC8JVM1_ERUVS</name>
<dbReference type="PANTHER" id="PTHR48449:SF1">
    <property type="entry name" value="DUF1985 DOMAIN-CONTAINING PROTEIN"/>
    <property type="match status" value="1"/>
</dbReference>
<feature type="coiled-coil region" evidence="1">
    <location>
        <begin position="150"/>
        <end position="177"/>
    </location>
</feature>
<sequence length="525" mass="58664">MDLDDDHLPVFPAPSQADILLVEDDPDLEVTSLIPIHRKPESGWGVWPDLCHDERVLYMEQLISDHQPFHKHMWPGGDTSAPSKCKLSPSKEMKPRKSESKSSPSKAMKTRKPESKSLKPRKSSRNVPSTRKQRRISNYFPHVGLAGNLNDEVLKLLSEMSAKLSNLESESKQLRKNHHQTHTACQTEASPQTFDKGCQTESLTENVSPMDEDDTLSETPIVSQYGAHQYGSISSTSPPKPPLVLAPLLPPHHVDDPPVHSSPSHTSPIHIAAPIHITPLIHISSPIHITSPVPTTPLFTTTTDIKPNQSTLPCFRTRSVIYDISDHPNSPELHHWMYQGLEIFDAVSPDPPSLTQPKYDSSHNQASRRLPFTPDTSPDKSGDSKSGFLVHARATNAFSATASSKPLSDEQQEDIDIVELSEGSPGRPRPRHQPTCEENQLAGHLMRCKSIPAVDVISQLPQIEWDLFERFISDNKDVFHITPSEFEFTNNFLLQLAEPKHWTSAYVDMDKLVGIRRPYIVGDPD</sequence>
<feature type="compositionally biased region" description="Polar residues" evidence="2">
    <location>
        <begin position="355"/>
        <end position="367"/>
    </location>
</feature>
<keyword evidence="1" id="KW-0175">Coiled coil</keyword>
<dbReference type="EMBL" id="CAKOAT010144044">
    <property type="protein sequence ID" value="CAH8340705.1"/>
    <property type="molecule type" value="Genomic_DNA"/>
</dbReference>
<reference evidence="3 4" key="1">
    <citation type="submission" date="2022-03" db="EMBL/GenBank/DDBJ databases">
        <authorList>
            <person name="Macdonald S."/>
            <person name="Ahmed S."/>
            <person name="Newling K."/>
        </authorList>
    </citation>
    <scope>NUCLEOTIDE SEQUENCE [LARGE SCALE GENOMIC DNA]</scope>
</reference>
<evidence type="ECO:0000256" key="1">
    <source>
        <dbReference type="SAM" id="Coils"/>
    </source>
</evidence>
<protein>
    <submittedName>
        <fullName evidence="3">Uncharacterized protein</fullName>
    </submittedName>
</protein>
<dbReference type="Proteomes" id="UP001642260">
    <property type="component" value="Unassembled WGS sequence"/>
</dbReference>
<keyword evidence="4" id="KW-1185">Reference proteome</keyword>
<evidence type="ECO:0000313" key="4">
    <source>
        <dbReference type="Proteomes" id="UP001642260"/>
    </source>
</evidence>
<proteinExistence type="predicted"/>
<comment type="caution">
    <text evidence="3">The sequence shown here is derived from an EMBL/GenBank/DDBJ whole genome shotgun (WGS) entry which is preliminary data.</text>
</comment>
<dbReference type="AlphaFoldDB" id="A0ABC8JVM1"/>
<evidence type="ECO:0000256" key="2">
    <source>
        <dbReference type="SAM" id="MobiDB-lite"/>
    </source>
</evidence>
<gene>
    <name evidence="3" type="ORF">ERUC_LOCUS15465</name>
</gene>
<dbReference type="PANTHER" id="PTHR48449">
    <property type="entry name" value="DUF1985 DOMAIN-CONTAINING PROTEIN"/>
    <property type="match status" value="1"/>
</dbReference>
<feature type="region of interest" description="Disordered" evidence="2">
    <location>
        <begin position="73"/>
        <end position="135"/>
    </location>
</feature>
<evidence type="ECO:0000313" key="3">
    <source>
        <dbReference type="EMBL" id="CAH8340705.1"/>
    </source>
</evidence>
<organism evidence="3 4">
    <name type="scientific">Eruca vesicaria subsp. sativa</name>
    <name type="common">Garden rocket</name>
    <name type="synonym">Eruca sativa</name>
    <dbReference type="NCBI Taxonomy" id="29727"/>
    <lineage>
        <taxon>Eukaryota</taxon>
        <taxon>Viridiplantae</taxon>
        <taxon>Streptophyta</taxon>
        <taxon>Embryophyta</taxon>
        <taxon>Tracheophyta</taxon>
        <taxon>Spermatophyta</taxon>
        <taxon>Magnoliopsida</taxon>
        <taxon>eudicotyledons</taxon>
        <taxon>Gunneridae</taxon>
        <taxon>Pentapetalae</taxon>
        <taxon>rosids</taxon>
        <taxon>malvids</taxon>
        <taxon>Brassicales</taxon>
        <taxon>Brassicaceae</taxon>
        <taxon>Brassiceae</taxon>
        <taxon>Eruca</taxon>
    </lineage>
</organism>
<feature type="compositionally biased region" description="Basic and acidic residues" evidence="2">
    <location>
        <begin position="89"/>
        <end position="100"/>
    </location>
</feature>